<dbReference type="NCBIfam" id="TIGR02601">
    <property type="entry name" value="autotrns_rpt"/>
    <property type="match status" value="1"/>
</dbReference>
<comment type="caution">
    <text evidence="2">The sequence shown here is derived from an EMBL/GenBank/DDBJ whole genome shotgun (WGS) entry which is preliminary data.</text>
</comment>
<dbReference type="PANTHER" id="PTHR35037:SF3">
    <property type="entry name" value="C-TERMINAL REGION OF AIDA-LIKE PROTEIN"/>
    <property type="match status" value="1"/>
</dbReference>
<evidence type="ECO:0000313" key="2">
    <source>
        <dbReference type="EMBL" id="TWT36478.1"/>
    </source>
</evidence>
<dbReference type="EMBL" id="SIHJ01000001">
    <property type="protein sequence ID" value="TWT36478.1"/>
    <property type="molecule type" value="Genomic_DNA"/>
</dbReference>
<organism evidence="2 3">
    <name type="scientific">Posidoniimonas corsicana</name>
    <dbReference type="NCBI Taxonomy" id="1938618"/>
    <lineage>
        <taxon>Bacteria</taxon>
        <taxon>Pseudomonadati</taxon>
        <taxon>Planctomycetota</taxon>
        <taxon>Planctomycetia</taxon>
        <taxon>Pirellulales</taxon>
        <taxon>Lacipirellulaceae</taxon>
        <taxon>Posidoniimonas</taxon>
    </lineage>
</organism>
<sequence length="1345" mass="133961">MNGGRNQLQRIGRLLALAATITIGTCVAQQADAQTTLYSDDFSGSGGLLNGVAPDVANGLSSAWLANSPFLDNGTTNGTLSGSALLDLTLQANAEYSLSVDIAAGAVSGDWGGVGFASGSAADFIGAPGADGGNDDRFTDGPGGQAWALIRDIDGGVNAGDVEFFGGPGTGGGTLSDGSLDIVAGTVYNLEILLTTASDGASYTADLLINGVSRTGGPVAIGNAISSIGSVGLTFNNTVNPGHTFDNFLLTETIIGAPANVWDVDGGGSFNASGNWSEGVVPTSSATFSSALTAANAPGVVTLDSAVTLQEVRFTNAAAGYTLAGPAALTLNGGAIVDVTGGEHTIAAVIQGSSGLTKTGAGSLLLAANNTYTGATAVNGGALRVATNGAVDGAVSVAAGASFGFSGDGEGGGFSGVFANPISGAGAVVLSNTLTTETITFNNAKSHGGQTQVNGGVLALGASGALGAADGTAASGTTLAGNASTSRIALSGGVNVGNEVLVAGAREGAGIEASHLSSAGSNSWAGAIKGEVGGTQYNFESTSGTLTLGGTISAPDTGVRNFVFGGAGNTTITGRITDFATDADGVPIDADLNGTPDTNAVNNVNVIKRGAGTLTISTGTDFNYDFHQGTTVVEEGALVVTQGGGDTGELWSSSIQVSAGARFNVTSFGDYSLQEGQELGGGGEVQATTLTVFGDNSLTPGDNGRGTLNITGNLGMSNFGADGQWNYELGDATTVGGSENDLIAVSGAITGASGVNATVSVTPVDGSLATGAYRLVTHNSGSAPSVGSLQTQVVDNVGNVLNPRQLLSVSSTASQVNLNVSGTRASLTWNGVGASDEWDVGSSSNWTGGATAFRDLDAVTFGAGGAKEVVVNSVVSPGSVTFNSAAAYEFTGTGGITGYGPVNVNAGTVTLGNSGNNYRGQTTVASGATLSVTADASVGSVVVNGTLALTNNTMVTLVDDFNTPGLSEYAFSKVLDQGTVTNVSFSDAAGTIDVTSTGADGAEQVLLLRNDVTLAQGEELHIDAPSTLINRDFGLAIGQNHADLGNGGSGDNRSAGDYLFIAWRTLAQLNGRGFNGNAEIPLEQEFEVNAERLFIARLANDDVELGWYEGGSRFVSYTATPATTDIFSNIGFYGDLRADGDGFAGADNLRIVTGAGADVIDVDGDFTLAGAGTLQVDLSETGFASLAVTGNAVLEGLVDVDLVGGFVPGDGQQFTILTAAEILSDLGDITFNLPTNFSASIQNLTDLVLTYSVGLDGDFNGDGVVDAADYTVWRDNLGQDAAALMGNGTGDPSGLVVQADYNLWRSNYGAANAAVGGAAAAPEPATAVMASMLLLGLGRRRRRPA</sequence>
<accession>A0A5C5VD01</accession>
<reference evidence="2 3" key="1">
    <citation type="submission" date="2019-02" db="EMBL/GenBank/DDBJ databases">
        <title>Deep-cultivation of Planctomycetes and their phenomic and genomic characterization uncovers novel biology.</title>
        <authorList>
            <person name="Wiegand S."/>
            <person name="Jogler M."/>
            <person name="Boedeker C."/>
            <person name="Pinto D."/>
            <person name="Vollmers J."/>
            <person name="Rivas-Marin E."/>
            <person name="Kohn T."/>
            <person name="Peeters S.H."/>
            <person name="Heuer A."/>
            <person name="Rast P."/>
            <person name="Oberbeckmann S."/>
            <person name="Bunk B."/>
            <person name="Jeske O."/>
            <person name="Meyerdierks A."/>
            <person name="Storesund J.E."/>
            <person name="Kallscheuer N."/>
            <person name="Luecker S."/>
            <person name="Lage O.M."/>
            <person name="Pohl T."/>
            <person name="Merkel B.J."/>
            <person name="Hornburger P."/>
            <person name="Mueller R.-W."/>
            <person name="Bruemmer F."/>
            <person name="Labrenz M."/>
            <person name="Spormann A.M."/>
            <person name="Op Den Camp H."/>
            <person name="Overmann J."/>
            <person name="Amann R."/>
            <person name="Jetten M.S.M."/>
            <person name="Mascher T."/>
            <person name="Medema M.H."/>
            <person name="Devos D.P."/>
            <person name="Kaster A.-K."/>
            <person name="Ovreas L."/>
            <person name="Rohde M."/>
            <person name="Galperin M.Y."/>
            <person name="Jogler C."/>
        </authorList>
    </citation>
    <scope>NUCLEOTIDE SEQUENCE [LARGE SCALE GENOMIC DNA]</scope>
    <source>
        <strain evidence="2 3">KOR34</strain>
    </source>
</reference>
<dbReference type="RefSeq" id="WP_146563413.1">
    <property type="nucleotide sequence ID" value="NZ_SIHJ01000001.1"/>
</dbReference>
<protein>
    <submittedName>
        <fullName evidence="2">Autotransporter-associated beta strand repeat protein</fullName>
    </submittedName>
</protein>
<dbReference type="InterPro" id="IPR018247">
    <property type="entry name" value="EF_Hand_1_Ca_BS"/>
</dbReference>
<keyword evidence="3" id="KW-1185">Reference proteome</keyword>
<dbReference type="PANTHER" id="PTHR35037">
    <property type="entry name" value="C-TERMINAL REGION OF AIDA-LIKE PROTEIN"/>
    <property type="match status" value="1"/>
</dbReference>
<evidence type="ECO:0000313" key="3">
    <source>
        <dbReference type="Proteomes" id="UP000316714"/>
    </source>
</evidence>
<gene>
    <name evidence="2" type="ORF">KOR34_13840</name>
</gene>
<dbReference type="InterPro" id="IPR013425">
    <property type="entry name" value="Autotrns_rpt"/>
</dbReference>
<dbReference type="PROSITE" id="PS00018">
    <property type="entry name" value="EF_HAND_1"/>
    <property type="match status" value="1"/>
</dbReference>
<dbReference type="InterPro" id="IPR051551">
    <property type="entry name" value="Autotransporter_adhesion"/>
</dbReference>
<dbReference type="Proteomes" id="UP000316714">
    <property type="component" value="Unassembled WGS sequence"/>
</dbReference>
<name>A0A5C5VD01_9BACT</name>
<dbReference type="Pfam" id="PF12951">
    <property type="entry name" value="PATR"/>
    <property type="match status" value="3"/>
</dbReference>
<proteinExistence type="predicted"/>
<dbReference type="OrthoDB" id="241071at2"/>
<evidence type="ECO:0000256" key="1">
    <source>
        <dbReference type="ARBA" id="ARBA00022729"/>
    </source>
</evidence>
<keyword evidence="1" id="KW-0732">Signal</keyword>